<dbReference type="InterPro" id="IPR002165">
    <property type="entry name" value="Plexin_repeat"/>
</dbReference>
<dbReference type="InterPro" id="IPR057563">
    <property type="entry name" value="Sema5A/B-like_TSP-1"/>
</dbReference>
<dbReference type="InParanoid" id="A0A6I8TET2"/>
<dbReference type="GO" id="GO:0030215">
    <property type="term" value="F:semaphorin receptor binding"/>
    <property type="evidence" value="ECO:0007669"/>
    <property type="project" value="InterPro"/>
</dbReference>
<dbReference type="Pfam" id="PF00090">
    <property type="entry name" value="TSP_1"/>
    <property type="match status" value="5"/>
</dbReference>
<reference evidence="14" key="2">
    <citation type="submission" date="2020-05" db="UniProtKB">
        <authorList>
            <consortium name="EnsemblMetazoa"/>
        </authorList>
    </citation>
    <scope>IDENTIFICATION</scope>
    <source>
        <strain evidence="14">LVP_AGWG</strain>
    </source>
</reference>
<dbReference type="PANTHER" id="PTHR11036:SF79">
    <property type="entry name" value="SEMAPHORIN 5C, ISOFORM A"/>
    <property type="match status" value="1"/>
</dbReference>
<comment type="caution">
    <text evidence="10">Lacks conserved residue(s) required for the propagation of feature annotation.</text>
</comment>
<organism evidence="14 15">
    <name type="scientific">Aedes aegypti</name>
    <name type="common">Yellowfever mosquito</name>
    <name type="synonym">Culex aegypti</name>
    <dbReference type="NCBI Taxonomy" id="7159"/>
    <lineage>
        <taxon>Eukaryota</taxon>
        <taxon>Metazoa</taxon>
        <taxon>Ecdysozoa</taxon>
        <taxon>Arthropoda</taxon>
        <taxon>Hexapoda</taxon>
        <taxon>Insecta</taxon>
        <taxon>Pterygota</taxon>
        <taxon>Neoptera</taxon>
        <taxon>Endopterygota</taxon>
        <taxon>Diptera</taxon>
        <taxon>Nematocera</taxon>
        <taxon>Culicoidea</taxon>
        <taxon>Culicidae</taxon>
        <taxon>Culicinae</taxon>
        <taxon>Aedini</taxon>
        <taxon>Aedes</taxon>
        <taxon>Stegomyia</taxon>
    </lineage>
</organism>
<dbReference type="EnsemblMetazoa" id="AAEL007804-RC">
    <property type="protein sequence ID" value="AAEL007804-PC"/>
    <property type="gene ID" value="AAEL007804"/>
</dbReference>
<dbReference type="FunFam" id="2.20.100.10:FF:000001">
    <property type="entry name" value="semaphorin-5A isoform X1"/>
    <property type="match status" value="3"/>
</dbReference>
<gene>
    <name evidence="14" type="primary">5569656</name>
</gene>
<feature type="domain" description="Sema" evidence="13">
    <location>
        <begin position="52"/>
        <end position="498"/>
    </location>
</feature>
<evidence type="ECO:0000256" key="3">
    <source>
        <dbReference type="ARBA" id="ARBA00022737"/>
    </source>
</evidence>
<dbReference type="InterPro" id="IPR027231">
    <property type="entry name" value="Semaphorin"/>
</dbReference>
<keyword evidence="7 12" id="KW-0472">Membrane</keyword>
<dbReference type="PANTHER" id="PTHR11036">
    <property type="entry name" value="SEMAPHORIN"/>
    <property type="match status" value="1"/>
</dbReference>
<evidence type="ECO:0000256" key="2">
    <source>
        <dbReference type="ARBA" id="ARBA00022692"/>
    </source>
</evidence>
<dbReference type="CDD" id="cd11265">
    <property type="entry name" value="Sema_5C"/>
    <property type="match status" value="1"/>
</dbReference>
<feature type="transmembrane region" description="Helical" evidence="12">
    <location>
        <begin position="984"/>
        <end position="1009"/>
    </location>
</feature>
<dbReference type="PROSITE" id="PS51004">
    <property type="entry name" value="SEMA"/>
    <property type="match status" value="1"/>
</dbReference>
<keyword evidence="4" id="KW-0221">Differentiation</keyword>
<feature type="compositionally biased region" description="Polar residues" evidence="11">
    <location>
        <begin position="1050"/>
        <end position="1060"/>
    </location>
</feature>
<dbReference type="FunFam" id="2.130.10.10:FF:001151">
    <property type="entry name" value="Semaphorin 5C"/>
    <property type="match status" value="1"/>
</dbReference>
<evidence type="ECO:0000256" key="12">
    <source>
        <dbReference type="SAM" id="Phobius"/>
    </source>
</evidence>
<evidence type="ECO:0000256" key="7">
    <source>
        <dbReference type="ARBA" id="ARBA00023136"/>
    </source>
</evidence>
<keyword evidence="2 12" id="KW-0812">Transmembrane</keyword>
<dbReference type="Proteomes" id="UP000008820">
    <property type="component" value="Chromosome 3"/>
</dbReference>
<dbReference type="InterPro" id="IPR015943">
    <property type="entry name" value="WD40/YVTN_repeat-like_dom_sf"/>
</dbReference>
<keyword evidence="5" id="KW-0524">Neurogenesis</keyword>
<proteinExistence type="predicted"/>
<dbReference type="Gene3D" id="3.30.1680.10">
    <property type="entry name" value="ligand-binding face of the semaphorins, domain 2"/>
    <property type="match status" value="1"/>
</dbReference>
<dbReference type="GO" id="GO:0045499">
    <property type="term" value="F:chemorepellent activity"/>
    <property type="evidence" value="ECO:0007669"/>
    <property type="project" value="TreeGrafter"/>
</dbReference>
<dbReference type="InterPro" id="IPR036352">
    <property type="entry name" value="Semap_dom_sf"/>
</dbReference>
<keyword evidence="8" id="KW-1015">Disulfide bond</keyword>
<keyword evidence="15" id="KW-1185">Reference proteome</keyword>
<dbReference type="GO" id="GO:0030335">
    <property type="term" value="P:positive regulation of cell migration"/>
    <property type="evidence" value="ECO:0007669"/>
    <property type="project" value="TreeGrafter"/>
</dbReference>
<dbReference type="OrthoDB" id="9988752at2759"/>
<dbReference type="EnsemblMetazoa" id="AAEL007804-RD">
    <property type="protein sequence ID" value="AAEL007804-PD"/>
    <property type="gene ID" value="AAEL007804"/>
</dbReference>
<feature type="region of interest" description="Disordered" evidence="11">
    <location>
        <begin position="1037"/>
        <end position="1078"/>
    </location>
</feature>
<dbReference type="SUPFAM" id="SSF82895">
    <property type="entry name" value="TSP-1 type 1 repeat"/>
    <property type="match status" value="5"/>
</dbReference>
<evidence type="ECO:0000256" key="4">
    <source>
        <dbReference type="ARBA" id="ARBA00022782"/>
    </source>
</evidence>
<dbReference type="InterPro" id="IPR016201">
    <property type="entry name" value="PSI"/>
</dbReference>
<evidence type="ECO:0000256" key="8">
    <source>
        <dbReference type="ARBA" id="ARBA00023157"/>
    </source>
</evidence>
<dbReference type="InterPro" id="IPR000884">
    <property type="entry name" value="TSP1_rpt"/>
</dbReference>
<dbReference type="SMART" id="SM00209">
    <property type="entry name" value="TSP1"/>
    <property type="match status" value="5"/>
</dbReference>
<protein>
    <recommendedName>
        <fullName evidence="13">Sema domain-containing protein</fullName>
    </recommendedName>
</protein>
<feature type="compositionally biased region" description="Polar residues" evidence="11">
    <location>
        <begin position="1067"/>
        <end position="1078"/>
    </location>
</feature>
<dbReference type="SUPFAM" id="SSF103575">
    <property type="entry name" value="Plexin repeat"/>
    <property type="match status" value="1"/>
</dbReference>
<reference evidence="14 15" key="1">
    <citation type="submission" date="2017-06" db="EMBL/GenBank/DDBJ databases">
        <title>Aedes aegypti genome working group (AGWG) sequencing and assembly.</title>
        <authorList>
            <consortium name="Aedes aegypti Genome Working Group (AGWG)"/>
            <person name="Matthews B.J."/>
        </authorList>
    </citation>
    <scope>NUCLEOTIDE SEQUENCE [LARGE SCALE GENOMIC DNA]</scope>
    <source>
        <strain evidence="14 15">LVP_AGWG</strain>
    </source>
</reference>
<dbReference type="Pfam" id="PF01437">
    <property type="entry name" value="PSI"/>
    <property type="match status" value="1"/>
</dbReference>
<evidence type="ECO:0000256" key="9">
    <source>
        <dbReference type="ARBA" id="ARBA00023180"/>
    </source>
</evidence>
<dbReference type="Gene3D" id="2.130.10.10">
    <property type="entry name" value="YVTN repeat-like/Quinoprotein amine dehydrogenase"/>
    <property type="match status" value="1"/>
</dbReference>
<dbReference type="FunCoup" id="A0A6I8TET2">
    <property type="interactions" value="274"/>
</dbReference>
<dbReference type="GO" id="GO:0071526">
    <property type="term" value="P:semaphorin-plexin signaling pathway"/>
    <property type="evidence" value="ECO:0007669"/>
    <property type="project" value="TreeGrafter"/>
</dbReference>
<accession>A0A6I8TET2</accession>
<name>A0A6I8TET2_AEDAE</name>
<evidence type="ECO:0000256" key="10">
    <source>
        <dbReference type="PROSITE-ProRule" id="PRU00352"/>
    </source>
</evidence>
<dbReference type="InterPro" id="IPR048224">
    <property type="entry name" value="Sema5C_Sema"/>
</dbReference>
<keyword evidence="9" id="KW-0325">Glycoprotein</keyword>
<dbReference type="GO" id="GO:0007411">
    <property type="term" value="P:axon guidance"/>
    <property type="evidence" value="ECO:0007669"/>
    <property type="project" value="TreeGrafter"/>
</dbReference>
<dbReference type="SUPFAM" id="SSF101912">
    <property type="entry name" value="Sema domain"/>
    <property type="match status" value="1"/>
</dbReference>
<dbReference type="GO" id="GO:0005886">
    <property type="term" value="C:plasma membrane"/>
    <property type="evidence" value="ECO:0007669"/>
    <property type="project" value="TreeGrafter"/>
</dbReference>
<dbReference type="SMART" id="SM00423">
    <property type="entry name" value="PSI"/>
    <property type="match status" value="1"/>
</dbReference>
<comment type="subcellular location">
    <subcellularLocation>
        <location evidence="1">Membrane</location>
        <topology evidence="1">Single-pass membrane protein</topology>
    </subcellularLocation>
</comment>
<evidence type="ECO:0000256" key="1">
    <source>
        <dbReference type="ARBA" id="ARBA00004167"/>
    </source>
</evidence>
<dbReference type="Pfam" id="PF23260">
    <property type="entry name" value="TSP1_2"/>
    <property type="match status" value="1"/>
</dbReference>
<evidence type="ECO:0000256" key="6">
    <source>
        <dbReference type="ARBA" id="ARBA00022989"/>
    </source>
</evidence>
<dbReference type="EnsemblMetazoa" id="AAEL007804-RB">
    <property type="protein sequence ID" value="AAEL007804-PB"/>
    <property type="gene ID" value="AAEL007804"/>
</dbReference>
<evidence type="ECO:0000313" key="14">
    <source>
        <dbReference type="EnsemblMetazoa" id="AAEL007804-PE"/>
    </source>
</evidence>
<dbReference type="SMART" id="SM00630">
    <property type="entry name" value="Sema"/>
    <property type="match status" value="1"/>
</dbReference>
<dbReference type="FunFam" id="2.20.100.10:FF:000021">
    <property type="entry name" value="semaphorin-5B isoform X1"/>
    <property type="match status" value="1"/>
</dbReference>
<dbReference type="AlphaFoldDB" id="A0A6I8TET2"/>
<evidence type="ECO:0000256" key="5">
    <source>
        <dbReference type="ARBA" id="ARBA00022902"/>
    </source>
</evidence>
<evidence type="ECO:0000313" key="15">
    <source>
        <dbReference type="Proteomes" id="UP000008820"/>
    </source>
</evidence>
<evidence type="ECO:0000259" key="13">
    <source>
        <dbReference type="PROSITE" id="PS51004"/>
    </source>
</evidence>
<dbReference type="PRINTS" id="PR01705">
    <property type="entry name" value="TSP1REPEAT"/>
</dbReference>
<dbReference type="Pfam" id="PF01403">
    <property type="entry name" value="Sema"/>
    <property type="match status" value="1"/>
</dbReference>
<dbReference type="EnsemblMetazoa" id="AAEL007804-RE">
    <property type="protein sequence ID" value="AAEL007804-PE"/>
    <property type="gene ID" value="AAEL007804"/>
</dbReference>
<dbReference type="InterPro" id="IPR001627">
    <property type="entry name" value="Semap_dom"/>
</dbReference>
<sequence>MGVFTIRMAPTRHRPSSLSRPLAPSWLASTVPFAMATILALLSPQVQAENDFRYISYQDLLPTSDRFTDANVTSFSRLLFDVARDQVIVGARDNLYRLSLHLDLREKMPWEVTLAMRNTCLDKGQSEEACRNHIMVLENFGNRVYVCGTYAFSPYCSWRQMENLTVTRYDKGVAKCPFSPFANNTAHMSDNGKLYVGTTTDFSGSDPAILRADVTQEGSRMLRTNQYNSKWLNDPQFVGSFEHGEFVYFVFREAAVEYINCGKIVYSRIARICKNDPGGTQILKDNWTSFVKARLNCSLPGDYPFYFNEVQGMVYSQEEGILYATFTTPENSIHGSAICAFNMSAIHTAFSGAFKYQESLGSAWHRQDAQHRDHFECHAGPTARHVSLIDSSKYQLMDQAVQPIIGQPLHYTKLERFNHIAIDVIPTKLHERVHVIYVATDAGLIKKISVLPRTKSTCVVEIWRPEPSSESKIRTIQYVKETDSLYVGTDTALSRISSHHCNRHLSRLSCLNSMDPYCGWNELQEACTIAPNGDTLAKYWIQNATECPVLTAPVDGGWSAWSDWSKCAQSNGHVHPINTNEDFSANADSCLCRTRTCDNPSPKNGGRSCTGMSIAVTNCTVHGGWTDWSAWSACSQTCGMAVKTRRRTCGNPKPAHGGRVCVGPDRAEIYCSHLPPCPAPKQPPIDGGWGPWGVWGECSTPCGGGYRIRRRKCDDPTPQNGGMECPGCHLDYEVCNTHQCPDVKRTGAWTPWLTVSNGTLPNGGYVEKRFRYTCKAPIADSSLLKISPKEETRVCHADGSCQRSSDGGYGASESEDGWSEWTSWSSCSASCGGGQQFRTRTCEKAECDGINRMARACNAQPCKGEWGCWSDWSPCSVTCGLGTRTRSRQCLSMSGNVIFGNDCEGQSTQYDTCEMPSCDSFLGWGEWSEWSACNTDDEKVRTRKCLIPTPDQKMCQGSDREIRKCQVEMSNEIPHALTAKPSSIMAIVIGVTSLIIVCCAGTAFITMYLMKKKNKGIKAIQGSPCYGSYPNQYSSLPTKDYTESHKPKRQSSFNGRNDASGSKIANGHTTLTKSNNVNGAVLGNNTPKVLAKSFNDPDTATIKRNSHGLNNIRHARQLELEEEKY</sequence>
<dbReference type="FunFam" id="3.30.1680.10:FF:000041">
    <property type="entry name" value="Semaphorin-5c"/>
    <property type="match status" value="1"/>
</dbReference>
<dbReference type="Gene3D" id="2.20.100.10">
    <property type="entry name" value="Thrombospondin type-1 (TSP1) repeat"/>
    <property type="match status" value="6"/>
</dbReference>
<keyword evidence="6 12" id="KW-1133">Transmembrane helix</keyword>
<dbReference type="InterPro" id="IPR036383">
    <property type="entry name" value="TSP1_rpt_sf"/>
</dbReference>
<dbReference type="PROSITE" id="PS50092">
    <property type="entry name" value="TSP1"/>
    <property type="match status" value="6"/>
</dbReference>
<keyword evidence="3" id="KW-0677">Repeat</keyword>
<evidence type="ECO:0000256" key="11">
    <source>
        <dbReference type="SAM" id="MobiDB-lite"/>
    </source>
</evidence>